<feature type="compositionally biased region" description="Polar residues" evidence="1">
    <location>
        <begin position="317"/>
        <end position="326"/>
    </location>
</feature>
<feature type="region of interest" description="Disordered" evidence="1">
    <location>
        <begin position="387"/>
        <end position="424"/>
    </location>
</feature>
<dbReference type="PANTHER" id="PTHR37392">
    <property type="entry name" value="OS09G0556800 PROTEIN"/>
    <property type="match status" value="1"/>
</dbReference>
<evidence type="ECO:0000313" key="3">
    <source>
        <dbReference type="Proteomes" id="UP001318860"/>
    </source>
</evidence>
<name>A0ABR0VQD2_REHGL</name>
<sequence length="424" mass="48539">MSNTYTPTYYTSLHDSITSICKTILPFSFKKRRVPAIAAAEQQLSKQQSDNLKWQQESFHQMLKLMGLCKEGILHENEVSAFRAHLIENLTALAVDYEAPVILRDKLIFLQELLHAKCISEDEYHASKRPLLQRLAVQGAKIRESDVIVGAHKEISNEEWSNIKGNSSVSDFVSPDKHGKLKEDKDTSDSGNNGIRPIDRNIRTTNFSGNELVCSTENPFWNHRLNERESETKSILMMESLPETPVMAHKQSDNEKGKKKLVKKLWGFDGFKKWKKNDSENETAPLSLSEKSDDASYTGRIVANPIEEGPETKKNRLPQNGSQPDYSVNEIEEISTRHQVDNKNRCDRHGDDVLDVVVRKELNDHVREMGNSQGTAREKRNSKRWTTFDDEENTHPNLFAPQQDHSYSMKQERFSSSKNAHVLY</sequence>
<evidence type="ECO:0000256" key="1">
    <source>
        <dbReference type="SAM" id="MobiDB-lite"/>
    </source>
</evidence>
<proteinExistence type="predicted"/>
<comment type="caution">
    <text evidence="2">The sequence shown here is derived from an EMBL/GenBank/DDBJ whole genome shotgun (WGS) entry which is preliminary data.</text>
</comment>
<organism evidence="2 3">
    <name type="scientific">Rehmannia glutinosa</name>
    <name type="common">Chinese foxglove</name>
    <dbReference type="NCBI Taxonomy" id="99300"/>
    <lineage>
        <taxon>Eukaryota</taxon>
        <taxon>Viridiplantae</taxon>
        <taxon>Streptophyta</taxon>
        <taxon>Embryophyta</taxon>
        <taxon>Tracheophyta</taxon>
        <taxon>Spermatophyta</taxon>
        <taxon>Magnoliopsida</taxon>
        <taxon>eudicotyledons</taxon>
        <taxon>Gunneridae</taxon>
        <taxon>Pentapetalae</taxon>
        <taxon>asterids</taxon>
        <taxon>lamiids</taxon>
        <taxon>Lamiales</taxon>
        <taxon>Orobanchaceae</taxon>
        <taxon>Rehmannieae</taxon>
        <taxon>Rehmannia</taxon>
    </lineage>
</organism>
<feature type="compositionally biased region" description="Basic and acidic residues" evidence="1">
    <location>
        <begin position="174"/>
        <end position="188"/>
    </location>
</feature>
<protein>
    <submittedName>
        <fullName evidence="2">Uncharacterized protein</fullName>
    </submittedName>
</protein>
<evidence type="ECO:0000313" key="2">
    <source>
        <dbReference type="EMBL" id="KAK6136545.1"/>
    </source>
</evidence>
<feature type="region of interest" description="Disordered" evidence="1">
    <location>
        <begin position="303"/>
        <end position="326"/>
    </location>
</feature>
<reference evidence="2 3" key="1">
    <citation type="journal article" date="2021" name="Comput. Struct. Biotechnol. J.">
        <title>De novo genome assembly of the potent medicinal plant Rehmannia glutinosa using nanopore technology.</title>
        <authorList>
            <person name="Ma L."/>
            <person name="Dong C."/>
            <person name="Song C."/>
            <person name="Wang X."/>
            <person name="Zheng X."/>
            <person name="Niu Y."/>
            <person name="Chen S."/>
            <person name="Feng W."/>
        </authorList>
    </citation>
    <scope>NUCLEOTIDE SEQUENCE [LARGE SCALE GENOMIC DNA]</scope>
    <source>
        <strain evidence="2">DH-2019</strain>
    </source>
</reference>
<dbReference type="PANTHER" id="PTHR37392:SF1">
    <property type="entry name" value="OS09G0556800 PROTEIN"/>
    <property type="match status" value="1"/>
</dbReference>
<dbReference type="EMBL" id="JABTTQ020001031">
    <property type="protein sequence ID" value="KAK6136545.1"/>
    <property type="molecule type" value="Genomic_DNA"/>
</dbReference>
<gene>
    <name evidence="2" type="ORF">DH2020_029720</name>
</gene>
<accession>A0ABR0VQD2</accession>
<feature type="region of interest" description="Disordered" evidence="1">
    <location>
        <begin position="166"/>
        <end position="200"/>
    </location>
</feature>
<dbReference type="Proteomes" id="UP001318860">
    <property type="component" value="Unassembled WGS sequence"/>
</dbReference>
<keyword evidence="3" id="KW-1185">Reference proteome</keyword>